<sequence>MTSKFTLALLATSIGLLLPLTALADTAPTAGTTSAADSPSTARKATLEIDPGTVSFKPDSDNIVFASQNVQDLTKPGKFDITATESANLILDNYLGSGNGWKISAEMTPFTAKNSKHVLTGDLWITPRENGVSDEAQTSMTKETSFDLPFTATGGQSAVFYTAKPDSGMGEVTFPINYKLDLHQAKYAGHYSATLTYTFAETADSAVGATPTTAQ</sequence>
<accession>A0A0F3RX01</accession>
<feature type="chain" id="PRO_5002465967" description="WxL domain-containing protein" evidence="1">
    <location>
        <begin position="25"/>
        <end position="215"/>
    </location>
</feature>
<dbReference type="RefSeq" id="WP_045806528.1">
    <property type="nucleotide sequence ID" value="NZ_JZCR01000006.1"/>
</dbReference>
<dbReference type="Proteomes" id="UP000033491">
    <property type="component" value="Unassembled WGS sequence"/>
</dbReference>
<evidence type="ECO:0000313" key="3">
    <source>
        <dbReference type="EMBL" id="KJW13302.1"/>
    </source>
</evidence>
<dbReference type="EMBL" id="JZCR01000006">
    <property type="protein sequence ID" value="KJW13302.1"/>
    <property type="molecule type" value="Genomic_DNA"/>
</dbReference>
<feature type="signal peptide" evidence="1">
    <location>
        <begin position="1"/>
        <end position="24"/>
    </location>
</feature>
<evidence type="ECO:0000259" key="2">
    <source>
        <dbReference type="Pfam" id="PF13731"/>
    </source>
</evidence>
<comment type="caution">
    <text evidence="3">The sequence shown here is derived from an EMBL/GenBank/DDBJ whole genome shotgun (WGS) entry which is preliminary data.</text>
</comment>
<dbReference type="PATRIC" id="fig|216463.3.peg.2249"/>
<dbReference type="InterPro" id="IPR027994">
    <property type="entry name" value="WxL_dom"/>
</dbReference>
<dbReference type="AlphaFoldDB" id="A0A0F3RX01"/>
<gene>
    <name evidence="3" type="ORF">VC81_02200</name>
</gene>
<feature type="domain" description="WxL" evidence="2">
    <location>
        <begin position="90"/>
        <end position="200"/>
    </location>
</feature>
<dbReference type="STRING" id="216463.VC81_02200"/>
<organism evidence="3 4">
    <name type="scientific">Levilactobacillus spicheri</name>
    <dbReference type="NCBI Taxonomy" id="216463"/>
    <lineage>
        <taxon>Bacteria</taxon>
        <taxon>Bacillati</taxon>
        <taxon>Bacillota</taxon>
        <taxon>Bacilli</taxon>
        <taxon>Lactobacillales</taxon>
        <taxon>Lactobacillaceae</taxon>
        <taxon>Levilactobacillus</taxon>
    </lineage>
</organism>
<evidence type="ECO:0000256" key="1">
    <source>
        <dbReference type="SAM" id="SignalP"/>
    </source>
</evidence>
<proteinExistence type="predicted"/>
<reference evidence="3 4" key="1">
    <citation type="submission" date="2015-03" db="EMBL/GenBank/DDBJ databases">
        <authorList>
            <person name="Zheng J."/>
            <person name="Ganezle M."/>
        </authorList>
    </citation>
    <scope>NUCLEOTIDE SEQUENCE [LARGE SCALE GENOMIC DNA]</scope>
    <source>
        <strain evidence="3 4">LP38</strain>
    </source>
</reference>
<keyword evidence="1" id="KW-0732">Signal</keyword>
<dbReference type="Pfam" id="PF13731">
    <property type="entry name" value="WxL"/>
    <property type="match status" value="1"/>
</dbReference>
<protein>
    <recommendedName>
        <fullName evidence="2">WxL domain-containing protein</fullName>
    </recommendedName>
</protein>
<name>A0A0F3RX01_9LACO</name>
<evidence type="ECO:0000313" key="4">
    <source>
        <dbReference type="Proteomes" id="UP000033491"/>
    </source>
</evidence>